<comment type="caution">
    <text evidence="2">The sequence shown here is derived from an EMBL/GenBank/DDBJ whole genome shotgun (WGS) entry which is preliminary data.</text>
</comment>
<dbReference type="Proteomes" id="UP000037315">
    <property type="component" value="Unassembled WGS sequence"/>
</dbReference>
<sequence length="350" mass="38565">MSSRLFPLLTFFLFLAPCAFAAPVQKNFTDWQVTCNNQNFCQARNTGEHQGLVMTLSRSAGARADAQLRIDFGNLNGLNKIPPKTPPIAPRLLLDDKSLTPAGDKWRISPNRMATDDPTTINAFLTQIQEASAITLKGGAGNLSLAGLKAALMFIDAQQKRIGSETAWIKKGDEPPLSVPPAPALKEVAITNPTPTPLSQSELNDLLDYGAWRMNNSQCSLDPARREVRVSALSDDKALMIISCEAGAYNTVDLAWLVSRKKPFASWPVRLRLPFTPASDNPDLELMNATYNEKTKELATLAKGRGMGDCGVATRWRYDGQRFRLVRYAEEPSCDGWNGPDSWPILWVTK</sequence>
<accession>A0A0J8VIE8</accession>
<dbReference type="PATRIC" id="fig|1656095.3.peg.2357"/>
<evidence type="ECO:0008006" key="4">
    <source>
        <dbReference type="Google" id="ProtNLM"/>
    </source>
</evidence>
<dbReference type="STRING" id="1121863.GCA_000621185_02773"/>
<gene>
    <name evidence="2" type="ORF">ACH50_18515</name>
</gene>
<organism evidence="2 3">
    <name type="scientific">Franconibacter pulveris</name>
    <dbReference type="NCBI Taxonomy" id="435910"/>
    <lineage>
        <taxon>Bacteria</taxon>
        <taxon>Pseudomonadati</taxon>
        <taxon>Pseudomonadota</taxon>
        <taxon>Gammaproteobacteria</taxon>
        <taxon>Enterobacterales</taxon>
        <taxon>Enterobacteriaceae</taxon>
        <taxon>Franconibacter</taxon>
    </lineage>
</organism>
<evidence type="ECO:0000313" key="2">
    <source>
        <dbReference type="EMBL" id="KMV33243.1"/>
    </source>
</evidence>
<feature type="chain" id="PRO_5005310795" description="DUF1176 domain-containing protein" evidence="1">
    <location>
        <begin position="22"/>
        <end position="350"/>
    </location>
</feature>
<reference evidence="2 3" key="1">
    <citation type="submission" date="2015-06" db="EMBL/GenBank/DDBJ databases">
        <title>Genome sequencing of Cronobacter sp. strain DJ34 isolated from petroleum contaminated sludge of Duliajan Oil Fields, Assam, India.</title>
        <authorList>
            <person name="Pal S."/>
            <person name="Banerjee T.D."/>
            <person name="Roy A."/>
            <person name="Sar P."/>
            <person name="Kazy S.K."/>
        </authorList>
    </citation>
    <scope>NUCLEOTIDE SEQUENCE [LARGE SCALE GENOMIC DNA]</scope>
    <source>
        <strain evidence="2 3">DJ34</strain>
    </source>
</reference>
<dbReference type="RefSeq" id="WP_024558687.1">
    <property type="nucleotide sequence ID" value="NZ_LFEJ01000024.1"/>
</dbReference>
<dbReference type="Pfam" id="PF06674">
    <property type="entry name" value="DUF1176"/>
    <property type="match status" value="1"/>
</dbReference>
<dbReference type="EMBL" id="LFEJ01000024">
    <property type="protein sequence ID" value="KMV33243.1"/>
    <property type="molecule type" value="Genomic_DNA"/>
</dbReference>
<dbReference type="AlphaFoldDB" id="A0A0J8VIE8"/>
<keyword evidence="3" id="KW-1185">Reference proteome</keyword>
<dbReference type="OrthoDB" id="6183301at2"/>
<evidence type="ECO:0000313" key="3">
    <source>
        <dbReference type="Proteomes" id="UP000037315"/>
    </source>
</evidence>
<feature type="signal peptide" evidence="1">
    <location>
        <begin position="1"/>
        <end position="21"/>
    </location>
</feature>
<protein>
    <recommendedName>
        <fullName evidence="4">DUF1176 domain-containing protein</fullName>
    </recommendedName>
</protein>
<dbReference type="InterPro" id="IPR009560">
    <property type="entry name" value="DUF1176"/>
</dbReference>
<evidence type="ECO:0000256" key="1">
    <source>
        <dbReference type="SAM" id="SignalP"/>
    </source>
</evidence>
<name>A0A0J8VIE8_9ENTR</name>
<keyword evidence="1" id="KW-0732">Signal</keyword>
<proteinExistence type="predicted"/>